<reference evidence="3" key="1">
    <citation type="submission" date="2017-07" db="EMBL/GenBank/DDBJ databases">
        <title>Taro Niue Genome Assembly and Annotation.</title>
        <authorList>
            <person name="Atibalentja N."/>
            <person name="Keating K."/>
            <person name="Fields C.J."/>
        </authorList>
    </citation>
    <scope>NUCLEOTIDE SEQUENCE</scope>
    <source>
        <strain evidence="3">Niue_2</strain>
        <tissue evidence="3">Leaf</tissue>
    </source>
</reference>
<dbReference type="Proteomes" id="UP000652761">
    <property type="component" value="Unassembled WGS sequence"/>
</dbReference>
<dbReference type="InterPro" id="IPR017438">
    <property type="entry name" value="ATP-NAD_kinase_N"/>
</dbReference>
<dbReference type="AlphaFoldDB" id="A0A843VNL6"/>
<dbReference type="InterPro" id="IPR016064">
    <property type="entry name" value="NAD/diacylglycerol_kinase_sf"/>
</dbReference>
<evidence type="ECO:0000313" key="3">
    <source>
        <dbReference type="EMBL" id="MQM00623.1"/>
    </source>
</evidence>
<evidence type="ECO:0000256" key="1">
    <source>
        <dbReference type="SAM" id="MobiDB-lite"/>
    </source>
</evidence>
<proteinExistence type="predicted"/>
<evidence type="ECO:0000313" key="4">
    <source>
        <dbReference type="Proteomes" id="UP000652761"/>
    </source>
</evidence>
<keyword evidence="4" id="KW-1185">Reference proteome</keyword>
<dbReference type="InterPro" id="IPR050187">
    <property type="entry name" value="Lipid_Phosphate_FormReg"/>
</dbReference>
<dbReference type="PANTHER" id="PTHR12358">
    <property type="entry name" value="SPHINGOSINE KINASE"/>
    <property type="match status" value="1"/>
</dbReference>
<dbReference type="GO" id="GO:0016020">
    <property type="term" value="C:membrane"/>
    <property type="evidence" value="ECO:0007669"/>
    <property type="project" value="GOC"/>
</dbReference>
<dbReference type="PANTHER" id="PTHR12358:SF6">
    <property type="entry name" value="CERAMIDE KINASE"/>
    <property type="match status" value="1"/>
</dbReference>
<gene>
    <name evidence="3" type="ORF">Taro_033364</name>
</gene>
<feature type="domain" description="DAGKc" evidence="2">
    <location>
        <begin position="104"/>
        <end position="327"/>
    </location>
</feature>
<accession>A0A843VNL6</accession>
<feature type="region of interest" description="Disordered" evidence="1">
    <location>
        <begin position="225"/>
        <end position="248"/>
    </location>
</feature>
<dbReference type="Gene3D" id="3.40.50.10330">
    <property type="entry name" value="Probable inorganic polyphosphate/atp-NAD kinase, domain 1"/>
    <property type="match status" value="1"/>
</dbReference>
<dbReference type="GO" id="GO:0001729">
    <property type="term" value="F:ceramide kinase activity"/>
    <property type="evidence" value="ECO:0007669"/>
    <property type="project" value="TreeGrafter"/>
</dbReference>
<organism evidence="3 4">
    <name type="scientific">Colocasia esculenta</name>
    <name type="common">Wild taro</name>
    <name type="synonym">Arum esculentum</name>
    <dbReference type="NCBI Taxonomy" id="4460"/>
    <lineage>
        <taxon>Eukaryota</taxon>
        <taxon>Viridiplantae</taxon>
        <taxon>Streptophyta</taxon>
        <taxon>Embryophyta</taxon>
        <taxon>Tracheophyta</taxon>
        <taxon>Spermatophyta</taxon>
        <taxon>Magnoliopsida</taxon>
        <taxon>Liliopsida</taxon>
        <taxon>Araceae</taxon>
        <taxon>Aroideae</taxon>
        <taxon>Colocasieae</taxon>
        <taxon>Colocasia</taxon>
    </lineage>
</organism>
<dbReference type="EMBL" id="NMUH01002542">
    <property type="protein sequence ID" value="MQM00623.1"/>
    <property type="molecule type" value="Genomic_DNA"/>
</dbReference>
<name>A0A843VNL6_COLES</name>
<evidence type="ECO:0000259" key="2">
    <source>
        <dbReference type="PROSITE" id="PS50146"/>
    </source>
</evidence>
<comment type="caution">
    <text evidence="3">The sequence shown here is derived from an EMBL/GenBank/DDBJ whole genome shotgun (WGS) entry which is preliminary data.</text>
</comment>
<dbReference type="GO" id="GO:0006672">
    <property type="term" value="P:ceramide metabolic process"/>
    <property type="evidence" value="ECO:0007669"/>
    <property type="project" value="TreeGrafter"/>
</dbReference>
<dbReference type="PROSITE" id="PS50146">
    <property type="entry name" value="DAGK"/>
    <property type="match status" value="1"/>
</dbReference>
<protein>
    <recommendedName>
        <fullName evidence="2">DAGKc domain-containing protein</fullName>
    </recommendedName>
</protein>
<dbReference type="Pfam" id="PF00781">
    <property type="entry name" value="DAGK_cat"/>
    <property type="match status" value="1"/>
</dbReference>
<dbReference type="SUPFAM" id="SSF111331">
    <property type="entry name" value="NAD kinase/diacylglycerol kinase-like"/>
    <property type="match status" value="2"/>
</dbReference>
<dbReference type="InterPro" id="IPR001206">
    <property type="entry name" value="Diacylglycerol_kinase_cat_dom"/>
</dbReference>
<dbReference type="OrthoDB" id="530923at2759"/>
<sequence length="357" mass="38929">MEAHAPPSMSSTMFLQGSGEVVLTLGSDDLSWAPLASVGTSHAKVDNCKLDMRKMYRFVVHGFQRSRGNKSTLALVSYTFGHKHLQTCQTWFQQINSHICMETDRPKNLWVFVHPLSGKGNGCKTWQTVAPIFSRAKVKTKVTVTERAGHAYDLVASTTEKELSSFDGIVTVGGDGFFNEILNGLLLSRHKAPYPLVPEEFMHSLGSNSGCEQFRLHDESKIKPIHDLNGSSPGVSHKSEDDPLLSTSESSVCGVSDFRKEAGASNTDQDVASFFPNERFRLGIIPAGSTDAIVISTTGARDPVTSALHIILGKRVRVDIAQVVSWEGGTLSSMRYAASFAGLNHSEARLIYEAVEP</sequence>